<organism evidence="7 8">
    <name type="scientific">Silvibacterium dinghuense</name>
    <dbReference type="NCBI Taxonomy" id="1560006"/>
    <lineage>
        <taxon>Bacteria</taxon>
        <taxon>Pseudomonadati</taxon>
        <taxon>Acidobacteriota</taxon>
        <taxon>Terriglobia</taxon>
        <taxon>Terriglobales</taxon>
        <taxon>Acidobacteriaceae</taxon>
        <taxon>Silvibacterium</taxon>
    </lineage>
</organism>
<keyword evidence="8" id="KW-1185">Reference proteome</keyword>
<dbReference type="InterPro" id="IPR036909">
    <property type="entry name" value="Cyt_c-like_dom_sf"/>
</dbReference>
<protein>
    <submittedName>
        <fullName evidence="7">C-type cytochrome</fullName>
    </submittedName>
</protein>
<keyword evidence="3 4" id="KW-0408">Iron</keyword>
<evidence type="ECO:0000256" key="1">
    <source>
        <dbReference type="ARBA" id="ARBA00022617"/>
    </source>
</evidence>
<evidence type="ECO:0000313" key="7">
    <source>
        <dbReference type="EMBL" id="RXS96450.1"/>
    </source>
</evidence>
<dbReference type="EMBL" id="SDMK01000001">
    <property type="protein sequence ID" value="RXS96450.1"/>
    <property type="molecule type" value="Genomic_DNA"/>
</dbReference>
<gene>
    <name evidence="7" type="ORF">ESZ00_00340</name>
</gene>
<dbReference type="PROSITE" id="PS51257">
    <property type="entry name" value="PROKAR_LIPOPROTEIN"/>
    <property type="match status" value="1"/>
</dbReference>
<dbReference type="GO" id="GO:0046872">
    <property type="term" value="F:metal ion binding"/>
    <property type="evidence" value="ECO:0007669"/>
    <property type="project" value="UniProtKB-KW"/>
</dbReference>
<sequence>MTSRPSFAHVAALLALAALAGCKAGKPGPAQTHTVNWVKHHITVGGKHDRNPFPATASNIDDGKQAFTQYCMVCHGLDGQNTGVPFAAMIDPPVPSLASSEVQSYTDGQLKWIIQHGIGPSGMPPSEGVFADDDMWKMVLYIRHLPRAGSLGEPAVYGGTVPSK</sequence>
<evidence type="ECO:0000256" key="5">
    <source>
        <dbReference type="SAM" id="SignalP"/>
    </source>
</evidence>
<keyword evidence="1 4" id="KW-0349">Heme</keyword>
<dbReference type="PROSITE" id="PS51007">
    <property type="entry name" value="CYTC"/>
    <property type="match status" value="1"/>
</dbReference>
<dbReference type="Gene3D" id="1.10.760.10">
    <property type="entry name" value="Cytochrome c-like domain"/>
    <property type="match status" value="1"/>
</dbReference>
<dbReference type="RefSeq" id="WP_129206199.1">
    <property type="nucleotide sequence ID" value="NZ_BMGU01000001.1"/>
</dbReference>
<name>A0A4Q1SH15_9BACT</name>
<evidence type="ECO:0000259" key="6">
    <source>
        <dbReference type="PROSITE" id="PS51007"/>
    </source>
</evidence>
<evidence type="ECO:0000313" key="8">
    <source>
        <dbReference type="Proteomes" id="UP000290253"/>
    </source>
</evidence>
<dbReference type="GO" id="GO:0009055">
    <property type="term" value="F:electron transfer activity"/>
    <property type="evidence" value="ECO:0007669"/>
    <property type="project" value="InterPro"/>
</dbReference>
<evidence type="ECO:0000256" key="4">
    <source>
        <dbReference type="PROSITE-ProRule" id="PRU00433"/>
    </source>
</evidence>
<comment type="caution">
    <text evidence="7">The sequence shown here is derived from an EMBL/GenBank/DDBJ whole genome shotgun (WGS) entry which is preliminary data.</text>
</comment>
<dbReference type="GO" id="GO:0020037">
    <property type="term" value="F:heme binding"/>
    <property type="evidence" value="ECO:0007669"/>
    <property type="project" value="InterPro"/>
</dbReference>
<accession>A0A4Q1SH15</accession>
<keyword evidence="2 4" id="KW-0479">Metal-binding</keyword>
<dbReference type="Pfam" id="PF13442">
    <property type="entry name" value="Cytochrome_CBB3"/>
    <property type="match status" value="1"/>
</dbReference>
<dbReference type="SUPFAM" id="SSF46626">
    <property type="entry name" value="Cytochrome c"/>
    <property type="match status" value="1"/>
</dbReference>
<keyword evidence="5" id="KW-0732">Signal</keyword>
<dbReference type="Proteomes" id="UP000290253">
    <property type="component" value="Unassembled WGS sequence"/>
</dbReference>
<evidence type="ECO:0000256" key="3">
    <source>
        <dbReference type="ARBA" id="ARBA00023004"/>
    </source>
</evidence>
<dbReference type="AlphaFoldDB" id="A0A4Q1SH15"/>
<feature type="signal peptide" evidence="5">
    <location>
        <begin position="1"/>
        <end position="20"/>
    </location>
</feature>
<feature type="domain" description="Cytochrome c" evidence="6">
    <location>
        <begin position="58"/>
        <end position="146"/>
    </location>
</feature>
<feature type="chain" id="PRO_5021004185" evidence="5">
    <location>
        <begin position="21"/>
        <end position="164"/>
    </location>
</feature>
<dbReference type="OrthoDB" id="9773456at2"/>
<proteinExistence type="predicted"/>
<evidence type="ECO:0000256" key="2">
    <source>
        <dbReference type="ARBA" id="ARBA00022723"/>
    </source>
</evidence>
<dbReference type="InterPro" id="IPR009056">
    <property type="entry name" value="Cyt_c-like_dom"/>
</dbReference>
<reference evidence="7 8" key="1">
    <citation type="journal article" date="2016" name="Int. J. Syst. Evol. Microbiol.">
        <title>Acidipila dinghuensis sp. nov., an acidobacterium isolated from forest soil.</title>
        <authorList>
            <person name="Jiang Y.W."/>
            <person name="Wang J."/>
            <person name="Chen M.H."/>
            <person name="Lv Y.Y."/>
            <person name="Qiu L.H."/>
        </authorList>
    </citation>
    <scope>NUCLEOTIDE SEQUENCE [LARGE SCALE GENOMIC DNA]</scope>
    <source>
        <strain evidence="7 8">DHOF10</strain>
    </source>
</reference>